<accession>A0A017T856</accession>
<protein>
    <submittedName>
        <fullName evidence="1">Uncharacterized protein</fullName>
    </submittedName>
</protein>
<proteinExistence type="predicted"/>
<sequence length="89" mass="9762">MSGAQHADALSLVGERWKTMFPVKGEGVDLISPDNPVFVRGLGIKTSVYIYFAGNSDASDLLIVPLSRMHEAEAMLDEIATRRTPRSAW</sequence>
<dbReference type="OrthoDB" id="9810759at2"/>
<dbReference type="RefSeq" id="WP_044242701.1">
    <property type="nucleotide sequence ID" value="NZ_ASRX01000026.1"/>
</dbReference>
<evidence type="ECO:0000313" key="1">
    <source>
        <dbReference type="EMBL" id="EYF05137.1"/>
    </source>
</evidence>
<gene>
    <name evidence="1" type="ORF">CAP_3502</name>
</gene>
<dbReference type="EMBL" id="ASRX01000026">
    <property type="protein sequence ID" value="EYF05137.1"/>
    <property type="molecule type" value="Genomic_DNA"/>
</dbReference>
<keyword evidence="2" id="KW-1185">Reference proteome</keyword>
<name>A0A017T856_9BACT</name>
<dbReference type="STRING" id="1192034.CAP_3502"/>
<comment type="caution">
    <text evidence="1">The sequence shown here is derived from an EMBL/GenBank/DDBJ whole genome shotgun (WGS) entry which is preliminary data.</text>
</comment>
<dbReference type="Proteomes" id="UP000019678">
    <property type="component" value="Unassembled WGS sequence"/>
</dbReference>
<dbReference type="AlphaFoldDB" id="A0A017T856"/>
<organism evidence="1 2">
    <name type="scientific">Chondromyces apiculatus DSM 436</name>
    <dbReference type="NCBI Taxonomy" id="1192034"/>
    <lineage>
        <taxon>Bacteria</taxon>
        <taxon>Pseudomonadati</taxon>
        <taxon>Myxococcota</taxon>
        <taxon>Polyangia</taxon>
        <taxon>Polyangiales</taxon>
        <taxon>Polyangiaceae</taxon>
        <taxon>Chondromyces</taxon>
    </lineage>
</organism>
<reference evidence="1 2" key="1">
    <citation type="submission" date="2013-05" db="EMBL/GenBank/DDBJ databases">
        <title>Genome assembly of Chondromyces apiculatus DSM 436.</title>
        <authorList>
            <person name="Sharma G."/>
            <person name="Khatri I."/>
            <person name="Kaur C."/>
            <person name="Mayilraj S."/>
            <person name="Subramanian S."/>
        </authorList>
    </citation>
    <scope>NUCLEOTIDE SEQUENCE [LARGE SCALE GENOMIC DNA]</scope>
    <source>
        <strain evidence="1 2">DSM 436</strain>
    </source>
</reference>
<evidence type="ECO:0000313" key="2">
    <source>
        <dbReference type="Proteomes" id="UP000019678"/>
    </source>
</evidence>